<dbReference type="PANTHER" id="PTHR31896">
    <property type="entry name" value="FAMILY REGULATORY PROTEIN, PUTATIVE (AFU_ORTHOLOGUE AFUA_3G14730)-RELATED"/>
    <property type="match status" value="1"/>
</dbReference>
<dbReference type="Pfam" id="PF02458">
    <property type="entry name" value="Transferase"/>
    <property type="match status" value="1"/>
</dbReference>
<gene>
    <name evidence="3" type="primary">LOC111288911</name>
</gene>
<evidence type="ECO:0000313" key="2">
    <source>
        <dbReference type="Proteomes" id="UP000515121"/>
    </source>
</evidence>
<dbReference type="InterPro" id="IPR051283">
    <property type="entry name" value="Sec_Metabolite_Acyltrans"/>
</dbReference>
<dbReference type="OrthoDB" id="1862401at2759"/>
<dbReference type="RefSeq" id="XP_022735588.1">
    <property type="nucleotide sequence ID" value="XM_022879853.1"/>
</dbReference>
<name>A0A6P5Y575_DURZI</name>
<dbReference type="KEGG" id="dzi:111288911"/>
<evidence type="ECO:0000256" key="1">
    <source>
        <dbReference type="ARBA" id="ARBA00022679"/>
    </source>
</evidence>
<keyword evidence="1" id="KW-0808">Transferase</keyword>
<dbReference type="Proteomes" id="UP000515121">
    <property type="component" value="Unplaced"/>
</dbReference>
<organism evidence="2 3">
    <name type="scientific">Durio zibethinus</name>
    <name type="common">Durian</name>
    <dbReference type="NCBI Taxonomy" id="66656"/>
    <lineage>
        <taxon>Eukaryota</taxon>
        <taxon>Viridiplantae</taxon>
        <taxon>Streptophyta</taxon>
        <taxon>Embryophyta</taxon>
        <taxon>Tracheophyta</taxon>
        <taxon>Spermatophyta</taxon>
        <taxon>Magnoliopsida</taxon>
        <taxon>eudicotyledons</taxon>
        <taxon>Gunneridae</taxon>
        <taxon>Pentapetalae</taxon>
        <taxon>rosids</taxon>
        <taxon>malvids</taxon>
        <taxon>Malvales</taxon>
        <taxon>Malvaceae</taxon>
        <taxon>Helicteroideae</taxon>
        <taxon>Durio</taxon>
    </lineage>
</organism>
<sequence length="297" mass="33242">MGDIRFISTSIVQAANPKTEFERIELASWDLMFLAMDYAPKGLLYYRPQLQQDQKLGETLLNEVKNYEATYNPLLAVQVTELSEGSSLAALTIMLWLMAHHLCILSIPGQKFSKGPVGIPNSCLTQIHEFIPPPLQVRLFHFTRENIAHLNAKANAEHGTDKISSLQALLSHIWQAVVRIRNLDPEEETNFFLAVGAKSRLHQLPEQYTRNMMRGGLITMKIMELQEHGLGNEIPVLVTGSLARSINNLLVLGGSTWFDYYSIDFGWGRPIAILSGGGNRHDGKALANEQFMNSVTI</sequence>
<reference evidence="3" key="1">
    <citation type="submission" date="2025-08" db="UniProtKB">
        <authorList>
            <consortium name="RefSeq"/>
        </authorList>
    </citation>
    <scope>IDENTIFICATION</scope>
    <source>
        <tissue evidence="3">Fruit stalk</tissue>
    </source>
</reference>
<dbReference type="PANTHER" id="PTHR31896:SF75">
    <property type="entry name" value="HXXXD-TYPE ACYL-TRANSFERASE FAMILY PROTEIN"/>
    <property type="match status" value="1"/>
</dbReference>
<proteinExistence type="predicted"/>
<evidence type="ECO:0000313" key="3">
    <source>
        <dbReference type="RefSeq" id="XP_022735588.1"/>
    </source>
</evidence>
<accession>A0A6P5Y575</accession>
<dbReference type="GO" id="GO:0016740">
    <property type="term" value="F:transferase activity"/>
    <property type="evidence" value="ECO:0007669"/>
    <property type="project" value="UniProtKB-KW"/>
</dbReference>
<keyword evidence="2" id="KW-1185">Reference proteome</keyword>
<dbReference type="GeneID" id="111288911"/>
<dbReference type="Gene3D" id="3.30.559.10">
    <property type="entry name" value="Chloramphenicol acetyltransferase-like domain"/>
    <property type="match status" value="1"/>
</dbReference>
<dbReference type="InterPro" id="IPR023213">
    <property type="entry name" value="CAT-like_dom_sf"/>
</dbReference>
<dbReference type="AlphaFoldDB" id="A0A6P5Y575"/>
<protein>
    <submittedName>
        <fullName evidence="3">Protein ENHANCED PSEUDOMONAS SUSCEPTIBILTY 1-like</fullName>
    </submittedName>
</protein>